<organism evidence="2">
    <name type="scientific">Tepidanaerobacter syntrophicus</name>
    <dbReference type="NCBI Taxonomy" id="224999"/>
    <lineage>
        <taxon>Bacteria</taxon>
        <taxon>Bacillati</taxon>
        <taxon>Bacillota</taxon>
        <taxon>Clostridia</taxon>
        <taxon>Thermosediminibacterales</taxon>
        <taxon>Tepidanaerobacteraceae</taxon>
        <taxon>Tepidanaerobacter</taxon>
    </lineage>
</organism>
<protein>
    <submittedName>
        <fullName evidence="2">Lysophospholipase L1</fullName>
    </submittedName>
</protein>
<reference evidence="2" key="1">
    <citation type="journal article" date="2016" name="Genome Announc.">
        <title>Draft Genome Sequence of the Syntrophic Lactate-Degrading Bacterium Tepidanaerobacter syntrophicus JLT.</title>
        <authorList>
            <person name="Matsuura N."/>
            <person name="Ohashi A."/>
            <person name="Tourlousse D.M."/>
            <person name="Sekiguchi Y."/>
        </authorList>
    </citation>
    <scope>NUCLEOTIDE SEQUENCE [LARGE SCALE GENOMIC DNA]</scope>
    <source>
        <strain evidence="2">JL</strain>
    </source>
</reference>
<keyword evidence="3" id="KW-1185">Reference proteome</keyword>
<dbReference type="Gene3D" id="3.40.50.1110">
    <property type="entry name" value="SGNH hydrolase"/>
    <property type="match status" value="1"/>
</dbReference>
<evidence type="ECO:0000313" key="3">
    <source>
        <dbReference type="Proteomes" id="UP000062160"/>
    </source>
</evidence>
<dbReference type="STRING" id="224999.GCA_001485475_01321"/>
<name>A0A0U9HF48_9FIRM</name>
<dbReference type="Pfam" id="PF13472">
    <property type="entry name" value="Lipase_GDSL_2"/>
    <property type="match status" value="1"/>
</dbReference>
<dbReference type="EMBL" id="DF977001">
    <property type="protein sequence ID" value="GAQ25306.1"/>
    <property type="molecule type" value="Genomic_DNA"/>
</dbReference>
<accession>A0A0U9HF48</accession>
<dbReference type="InterPro" id="IPR036514">
    <property type="entry name" value="SGNH_hydro_sf"/>
</dbReference>
<dbReference type="Proteomes" id="UP000062160">
    <property type="component" value="Unassembled WGS sequence"/>
</dbReference>
<feature type="domain" description="SGNH hydrolase-type esterase" evidence="1">
    <location>
        <begin position="6"/>
        <end position="198"/>
    </location>
</feature>
<sequence length="216" mass="24039">MKTILCYGDSNTWGHNPDGTGRYPKHIRWPSVLQNELGQGFEVVPEGLNGRTTVWDDPVRGEHRNGKAYLLPCLHTHKPLDLVILFLGSNDLKSRFSVTSNEIAQSVEMLVNIIKKSETGPNLGSPEVMVIIPPPILIPENAPTISYLAPELEKAIEKSKHFSEQYTMVLSGQCHLLDSSKYISTSKIDGMHLDPESHAVLGKEVAAYIKKHIFTE</sequence>
<proteinExistence type="predicted"/>
<dbReference type="RefSeq" id="WP_059032702.1">
    <property type="nucleotide sequence ID" value="NZ_DF977001.1"/>
</dbReference>
<dbReference type="CDD" id="cd01839">
    <property type="entry name" value="SGNH_arylesterase_like"/>
    <property type="match status" value="1"/>
</dbReference>
<dbReference type="InterPro" id="IPR013830">
    <property type="entry name" value="SGNH_hydro"/>
</dbReference>
<dbReference type="AlphaFoldDB" id="A0A0U9HF48"/>
<dbReference type="SUPFAM" id="SSF52266">
    <property type="entry name" value="SGNH hydrolase"/>
    <property type="match status" value="1"/>
</dbReference>
<evidence type="ECO:0000259" key="1">
    <source>
        <dbReference type="Pfam" id="PF13472"/>
    </source>
</evidence>
<dbReference type="OrthoDB" id="164654at2"/>
<gene>
    <name evidence="2" type="ORF">TSYNT_7325</name>
</gene>
<evidence type="ECO:0000313" key="2">
    <source>
        <dbReference type="EMBL" id="GAQ25306.1"/>
    </source>
</evidence>